<reference evidence="1 2" key="1">
    <citation type="journal article" date="2018" name="Sci. Rep.">
        <title>Genomic signatures of local adaptation to the degree of environmental predictability in rotifers.</title>
        <authorList>
            <person name="Franch-Gras L."/>
            <person name="Hahn C."/>
            <person name="Garcia-Roger E.M."/>
            <person name="Carmona M.J."/>
            <person name="Serra M."/>
            <person name="Gomez A."/>
        </authorList>
    </citation>
    <scope>NUCLEOTIDE SEQUENCE [LARGE SCALE GENOMIC DNA]</scope>
    <source>
        <strain evidence="1">HYR1</strain>
    </source>
</reference>
<proteinExistence type="predicted"/>
<comment type="caution">
    <text evidence="1">The sequence shown here is derived from an EMBL/GenBank/DDBJ whole genome shotgun (WGS) entry which is preliminary data.</text>
</comment>
<accession>A0A3M7PCJ9</accession>
<name>A0A3M7PCJ9_BRAPC</name>
<dbReference type="AlphaFoldDB" id="A0A3M7PCJ9"/>
<evidence type="ECO:0000313" key="2">
    <source>
        <dbReference type="Proteomes" id="UP000276133"/>
    </source>
</evidence>
<feature type="non-terminal residue" evidence="1">
    <location>
        <position position="1"/>
    </location>
</feature>
<evidence type="ECO:0000313" key="1">
    <source>
        <dbReference type="EMBL" id="RMZ96437.1"/>
    </source>
</evidence>
<protein>
    <submittedName>
        <fullName evidence="1">Uncharacterized protein</fullName>
    </submittedName>
</protein>
<dbReference type="EMBL" id="REGN01012194">
    <property type="protein sequence ID" value="RMZ96437.1"/>
    <property type="molecule type" value="Genomic_DNA"/>
</dbReference>
<sequence length="107" mass="12660">WSQSKPETCLLLLIRNCSTFKTYRKSNLNFVFEFLYENSHCRKNSKKNQKIITYKNFGVFAFKLFDALSQTSLNVDPFGMNFTFISFPRSTFENIKIVLEDFYGHTI</sequence>
<dbReference type="Proteomes" id="UP000276133">
    <property type="component" value="Unassembled WGS sequence"/>
</dbReference>
<organism evidence="1 2">
    <name type="scientific">Brachionus plicatilis</name>
    <name type="common">Marine rotifer</name>
    <name type="synonym">Brachionus muelleri</name>
    <dbReference type="NCBI Taxonomy" id="10195"/>
    <lineage>
        <taxon>Eukaryota</taxon>
        <taxon>Metazoa</taxon>
        <taxon>Spiralia</taxon>
        <taxon>Gnathifera</taxon>
        <taxon>Rotifera</taxon>
        <taxon>Eurotatoria</taxon>
        <taxon>Monogononta</taxon>
        <taxon>Pseudotrocha</taxon>
        <taxon>Ploima</taxon>
        <taxon>Brachionidae</taxon>
        <taxon>Brachionus</taxon>
    </lineage>
</organism>
<gene>
    <name evidence="1" type="ORF">BpHYR1_002507</name>
</gene>
<keyword evidence="2" id="KW-1185">Reference proteome</keyword>